<feature type="domain" description="Cyclin-like" evidence="6">
    <location>
        <begin position="387"/>
        <end position="508"/>
    </location>
</feature>
<dbReference type="Proteomes" id="UP001295423">
    <property type="component" value="Unassembled WGS sequence"/>
</dbReference>
<keyword evidence="3" id="KW-0131">Cell cycle</keyword>
<dbReference type="PROSITE" id="PS00292">
    <property type="entry name" value="CYCLINS"/>
    <property type="match status" value="1"/>
</dbReference>
<reference evidence="8" key="1">
    <citation type="submission" date="2023-08" db="EMBL/GenBank/DDBJ databases">
        <authorList>
            <person name="Audoor S."/>
            <person name="Bilcke G."/>
        </authorList>
    </citation>
    <scope>NUCLEOTIDE SEQUENCE</scope>
</reference>
<feature type="region of interest" description="Disordered" evidence="5">
    <location>
        <begin position="1"/>
        <end position="240"/>
    </location>
</feature>
<evidence type="ECO:0000256" key="4">
    <source>
        <dbReference type="RuleBase" id="RU000383"/>
    </source>
</evidence>
<evidence type="ECO:0000259" key="7">
    <source>
        <dbReference type="SMART" id="SM01332"/>
    </source>
</evidence>
<accession>A0AAD2CPZ3</accession>
<dbReference type="AlphaFoldDB" id="A0AAD2CPZ3"/>
<comment type="caution">
    <text evidence="8">The sequence shown here is derived from an EMBL/GenBank/DDBJ whole genome shotgun (WGS) entry which is preliminary data.</text>
</comment>
<dbReference type="InterPro" id="IPR048258">
    <property type="entry name" value="Cyclins_cyclin-box"/>
</dbReference>
<evidence type="ECO:0000256" key="3">
    <source>
        <dbReference type="ARBA" id="ARBA00023306"/>
    </source>
</evidence>
<feature type="compositionally biased region" description="Low complexity" evidence="5">
    <location>
        <begin position="69"/>
        <end position="89"/>
    </location>
</feature>
<dbReference type="InterPro" id="IPR006671">
    <property type="entry name" value="Cyclin_N"/>
</dbReference>
<dbReference type="SMART" id="SM00385">
    <property type="entry name" value="CYCLIN"/>
    <property type="match status" value="2"/>
</dbReference>
<feature type="domain" description="Cyclin-like" evidence="6">
    <location>
        <begin position="524"/>
        <end position="623"/>
    </location>
</feature>
<dbReference type="EMBL" id="CAKOGP040001112">
    <property type="protein sequence ID" value="CAJ1942500.1"/>
    <property type="molecule type" value="Genomic_DNA"/>
</dbReference>
<dbReference type="SUPFAM" id="SSF47954">
    <property type="entry name" value="Cyclin-like"/>
    <property type="match status" value="2"/>
</dbReference>
<dbReference type="InterPro" id="IPR036915">
    <property type="entry name" value="Cyclin-like_sf"/>
</dbReference>
<evidence type="ECO:0000313" key="8">
    <source>
        <dbReference type="EMBL" id="CAJ1942500.1"/>
    </source>
</evidence>
<feature type="compositionally biased region" description="Low complexity" evidence="5">
    <location>
        <begin position="196"/>
        <end position="206"/>
    </location>
</feature>
<dbReference type="InterPro" id="IPR039361">
    <property type="entry name" value="Cyclin"/>
</dbReference>
<feature type="compositionally biased region" description="Acidic residues" evidence="5">
    <location>
        <begin position="424"/>
        <end position="435"/>
    </location>
</feature>
<feature type="domain" description="Cyclin C-terminal" evidence="7">
    <location>
        <begin position="517"/>
        <end position="654"/>
    </location>
</feature>
<evidence type="ECO:0000256" key="2">
    <source>
        <dbReference type="ARBA" id="ARBA00023127"/>
    </source>
</evidence>
<dbReference type="SMART" id="SM01332">
    <property type="entry name" value="Cyclin_C"/>
    <property type="match status" value="1"/>
</dbReference>
<evidence type="ECO:0008006" key="10">
    <source>
        <dbReference type="Google" id="ProtNLM"/>
    </source>
</evidence>
<feature type="compositionally biased region" description="Low complexity" evidence="5">
    <location>
        <begin position="125"/>
        <end position="143"/>
    </location>
</feature>
<name>A0AAD2CPZ3_9STRA</name>
<keyword evidence="9" id="KW-1185">Reference proteome</keyword>
<dbReference type="GO" id="GO:0051301">
    <property type="term" value="P:cell division"/>
    <property type="evidence" value="ECO:0007669"/>
    <property type="project" value="UniProtKB-KW"/>
</dbReference>
<evidence type="ECO:0000259" key="6">
    <source>
        <dbReference type="SMART" id="SM00385"/>
    </source>
</evidence>
<comment type="similarity">
    <text evidence="4">Belongs to the cyclin family.</text>
</comment>
<organism evidence="8 9">
    <name type="scientific">Cylindrotheca closterium</name>
    <dbReference type="NCBI Taxonomy" id="2856"/>
    <lineage>
        <taxon>Eukaryota</taxon>
        <taxon>Sar</taxon>
        <taxon>Stramenopiles</taxon>
        <taxon>Ochrophyta</taxon>
        <taxon>Bacillariophyta</taxon>
        <taxon>Bacillariophyceae</taxon>
        <taxon>Bacillariophycidae</taxon>
        <taxon>Bacillariales</taxon>
        <taxon>Bacillariaceae</taxon>
        <taxon>Cylindrotheca</taxon>
    </lineage>
</organism>
<dbReference type="Pfam" id="PF00134">
    <property type="entry name" value="Cyclin_N"/>
    <property type="match status" value="2"/>
</dbReference>
<dbReference type="PANTHER" id="PTHR10177">
    <property type="entry name" value="CYCLINS"/>
    <property type="match status" value="1"/>
</dbReference>
<gene>
    <name evidence="8" type="ORF">CYCCA115_LOCUS7978</name>
</gene>
<dbReference type="Pfam" id="PF02984">
    <property type="entry name" value="Cyclin_C"/>
    <property type="match status" value="1"/>
</dbReference>
<feature type="compositionally biased region" description="Low complexity" evidence="5">
    <location>
        <begin position="220"/>
        <end position="236"/>
    </location>
</feature>
<feature type="region of interest" description="Disordered" evidence="5">
    <location>
        <begin position="296"/>
        <end position="343"/>
    </location>
</feature>
<evidence type="ECO:0000256" key="1">
    <source>
        <dbReference type="ARBA" id="ARBA00022618"/>
    </source>
</evidence>
<evidence type="ECO:0000313" key="9">
    <source>
        <dbReference type="Proteomes" id="UP001295423"/>
    </source>
</evidence>
<protein>
    <recommendedName>
        <fullName evidence="10">G2/mitotic-specific cyclin-B3</fullName>
    </recommendedName>
</protein>
<dbReference type="InterPro" id="IPR013763">
    <property type="entry name" value="Cyclin-like_dom"/>
</dbReference>
<proteinExistence type="inferred from homology"/>
<feature type="compositionally biased region" description="Low complexity" evidence="5">
    <location>
        <begin position="313"/>
        <end position="342"/>
    </location>
</feature>
<keyword evidence="2 4" id="KW-0195">Cyclin</keyword>
<keyword evidence="1" id="KW-0132">Cell division</keyword>
<dbReference type="Gene3D" id="1.10.472.10">
    <property type="entry name" value="Cyclin-like"/>
    <property type="match status" value="2"/>
</dbReference>
<sequence length="667" mass="73005">MPRSKTQTTRRKSKRLEALESSNATYSDDHSQISSSFSAAASESKAGRKKRSSKVAFESSSNTNDVRKTSSSPSSTSKSSQHLPLSSSSPDGPHRRLRNRKSTTNETDNDRNASRGRKRRGSIQAASTATDASGTNTNSTNSTNKRKKTTRLAVNTKAASSSSSSPSSSDEETNPAVSKTRASRLKKTTQVTPSPANTAATNLNTNFDFESPTLHRRRSTSNASSSSSDVGISASSPTLPNGVLDLYPSKEALAAAAPKSKWQFGQDDCSADSLTASFIQSYGQEYWTLLKSTEGPTIADQVPPSPQSSNGHGSPQSSTQSSDASSPNTSSSSSSSGVRSNATPVQRRDYVYVDASCNLEVPQPTESNVYLTYQPELSPKMRAILVDWIIELSEHFHFGPCSLHLAITLVDKVMACGPLTKIYDDDDDNEEDDSGDNPFAADSLDDAESKTNCFFISRDRFQLLGAACTWLACKMEELSPPSVSEIAYVSDNIYSTEQIKRMERRICNALNFSLFHQTPYLYTTEFIRASYECPDPACMPKKTSPVFYHMVMYLLELCRLPYHPVTQKPSLLAAAAVYGARVTLGVQSNDRTLDQNGRWSRTLEHYTGYSKEDLRQTVLLLNSYHQAAEDSSLKSVFAKYRTKKYLRVALKTVPQVSDLGFGTTVSE</sequence>
<feature type="compositionally biased region" description="Low complexity" evidence="5">
    <location>
        <begin position="32"/>
        <end position="44"/>
    </location>
</feature>
<feature type="region of interest" description="Disordered" evidence="5">
    <location>
        <begin position="424"/>
        <end position="443"/>
    </location>
</feature>
<dbReference type="InterPro" id="IPR004367">
    <property type="entry name" value="Cyclin_C-dom"/>
</dbReference>
<evidence type="ECO:0000256" key="5">
    <source>
        <dbReference type="SAM" id="MobiDB-lite"/>
    </source>
</evidence>